<dbReference type="AlphaFoldDB" id="A0A0D2N4D8"/>
<keyword evidence="4 8" id="KW-0378">Hydrolase</keyword>
<evidence type="ECO:0000256" key="1">
    <source>
        <dbReference type="ARBA" id="ARBA00008645"/>
    </source>
</evidence>
<accession>A0A0D2N4D8</accession>
<dbReference type="KEGG" id="mng:MNEG_7024"/>
<proteinExistence type="inferred from homology"/>
<evidence type="ECO:0000256" key="4">
    <source>
        <dbReference type="ARBA" id="ARBA00022801"/>
    </source>
</evidence>
<dbReference type="GO" id="GO:0051723">
    <property type="term" value="F:protein methylesterase activity"/>
    <property type="evidence" value="ECO:0007669"/>
    <property type="project" value="UniProtKB-EC"/>
</dbReference>
<evidence type="ECO:0000256" key="5">
    <source>
        <dbReference type="ARBA" id="ARBA00049203"/>
    </source>
</evidence>
<dbReference type="OrthoDB" id="194865at2759"/>
<protein>
    <recommendedName>
        <fullName evidence="2">protein phosphatase methylesterase-1</fullName>
        <ecNumber evidence="2">3.1.1.89</ecNumber>
    </recommendedName>
</protein>
<dbReference type="STRING" id="145388.A0A0D2N4D8"/>
<evidence type="ECO:0000256" key="6">
    <source>
        <dbReference type="SAM" id="MobiDB-lite"/>
    </source>
</evidence>
<dbReference type="RefSeq" id="XP_013899955.1">
    <property type="nucleotide sequence ID" value="XM_014044501.1"/>
</dbReference>
<keyword evidence="3" id="KW-0719">Serine esterase</keyword>
<dbReference type="GeneID" id="25739900"/>
<feature type="domain" description="AB hydrolase-1" evidence="7">
    <location>
        <begin position="66"/>
        <end position="143"/>
    </location>
</feature>
<gene>
    <name evidence="8" type="ORF">MNEG_7024</name>
</gene>
<sequence length="189" mass="19848">MGAILKARPQRFTGPQAAADWAVRSGTCKRAEAAGVSFPSQVVPCGSGGTGGGEDGGDGGGGPGDGWRWRTPLELSEPHWEGWYSGLSTLFLGLPVPKMLLLAGTDRLDRELTIGQMQGKFQLVLMPTAGHAIQEDEPEKTAEHLAAFLHRFRIGEPPMAIPRAAPGVRPVLPVAAGPLAPQGRGGLRE</sequence>
<feature type="region of interest" description="Disordered" evidence="6">
    <location>
        <begin position="40"/>
        <end position="66"/>
    </location>
</feature>
<dbReference type="Gene3D" id="3.40.50.1820">
    <property type="entry name" value="alpha/beta hydrolase"/>
    <property type="match status" value="1"/>
</dbReference>
<name>A0A0D2N4D8_9CHLO</name>
<feature type="compositionally biased region" description="Gly residues" evidence="6">
    <location>
        <begin position="46"/>
        <end position="65"/>
    </location>
</feature>
<dbReference type="Pfam" id="PF12697">
    <property type="entry name" value="Abhydrolase_6"/>
    <property type="match status" value="1"/>
</dbReference>
<evidence type="ECO:0000259" key="7">
    <source>
        <dbReference type="Pfam" id="PF12697"/>
    </source>
</evidence>
<reference evidence="8 9" key="1">
    <citation type="journal article" date="2013" name="BMC Genomics">
        <title>Reconstruction of the lipid metabolism for the microalga Monoraphidium neglectum from its genome sequence reveals characteristics suitable for biofuel production.</title>
        <authorList>
            <person name="Bogen C."/>
            <person name="Al-Dilaimi A."/>
            <person name="Albersmeier A."/>
            <person name="Wichmann J."/>
            <person name="Grundmann M."/>
            <person name="Rupp O."/>
            <person name="Lauersen K.J."/>
            <person name="Blifernez-Klassen O."/>
            <person name="Kalinowski J."/>
            <person name="Goesmann A."/>
            <person name="Mussgnug J.H."/>
            <person name="Kruse O."/>
        </authorList>
    </citation>
    <scope>NUCLEOTIDE SEQUENCE [LARGE SCALE GENOMIC DNA]</scope>
    <source>
        <strain evidence="8 9">SAG 48.87</strain>
    </source>
</reference>
<evidence type="ECO:0000313" key="8">
    <source>
        <dbReference type="EMBL" id="KIZ00936.1"/>
    </source>
</evidence>
<dbReference type="PANTHER" id="PTHR14189:SF0">
    <property type="entry name" value="PROTEIN PHOSPHATASE METHYLESTERASE 1"/>
    <property type="match status" value="1"/>
</dbReference>
<dbReference type="EC" id="3.1.1.89" evidence="2"/>
<evidence type="ECO:0000313" key="9">
    <source>
        <dbReference type="Proteomes" id="UP000054498"/>
    </source>
</evidence>
<evidence type="ECO:0000256" key="2">
    <source>
        <dbReference type="ARBA" id="ARBA00013111"/>
    </source>
</evidence>
<dbReference type="InterPro" id="IPR016812">
    <property type="entry name" value="PPase_methylesterase_euk"/>
</dbReference>
<comment type="catalytic activity">
    <reaction evidence="5">
        <text>[phosphatase 2A protein]-C-terminal L-leucine methyl ester + H2O = [phosphatase 2A protein]-C-terminal L-leucine + methanol + H(+)</text>
        <dbReference type="Rhea" id="RHEA:48548"/>
        <dbReference type="Rhea" id="RHEA-COMP:12134"/>
        <dbReference type="Rhea" id="RHEA-COMP:12135"/>
        <dbReference type="ChEBI" id="CHEBI:15377"/>
        <dbReference type="ChEBI" id="CHEBI:15378"/>
        <dbReference type="ChEBI" id="CHEBI:17790"/>
        <dbReference type="ChEBI" id="CHEBI:90516"/>
        <dbReference type="ChEBI" id="CHEBI:90517"/>
        <dbReference type="EC" id="3.1.1.89"/>
    </reaction>
</comment>
<dbReference type="EMBL" id="KK101426">
    <property type="protein sequence ID" value="KIZ00936.1"/>
    <property type="molecule type" value="Genomic_DNA"/>
</dbReference>
<dbReference type="Proteomes" id="UP000054498">
    <property type="component" value="Unassembled WGS sequence"/>
</dbReference>
<dbReference type="InterPro" id="IPR000073">
    <property type="entry name" value="AB_hydrolase_1"/>
</dbReference>
<keyword evidence="9" id="KW-1185">Reference proteome</keyword>
<dbReference type="SUPFAM" id="SSF53474">
    <property type="entry name" value="alpha/beta-Hydrolases"/>
    <property type="match status" value="1"/>
</dbReference>
<dbReference type="InterPro" id="IPR029058">
    <property type="entry name" value="AB_hydrolase_fold"/>
</dbReference>
<dbReference type="PANTHER" id="PTHR14189">
    <property type="entry name" value="PROTEIN PHOSPHATASE METHYLESTERASE-1 RELATED"/>
    <property type="match status" value="1"/>
</dbReference>
<comment type="similarity">
    <text evidence="1">Belongs to the AB hydrolase superfamily.</text>
</comment>
<evidence type="ECO:0000256" key="3">
    <source>
        <dbReference type="ARBA" id="ARBA00022487"/>
    </source>
</evidence>
<organism evidence="8 9">
    <name type="scientific">Monoraphidium neglectum</name>
    <dbReference type="NCBI Taxonomy" id="145388"/>
    <lineage>
        <taxon>Eukaryota</taxon>
        <taxon>Viridiplantae</taxon>
        <taxon>Chlorophyta</taxon>
        <taxon>core chlorophytes</taxon>
        <taxon>Chlorophyceae</taxon>
        <taxon>CS clade</taxon>
        <taxon>Sphaeropleales</taxon>
        <taxon>Selenastraceae</taxon>
        <taxon>Monoraphidium</taxon>
    </lineage>
</organism>